<dbReference type="EMBL" id="PQFZ01000006">
    <property type="protein sequence ID" value="POR51892.1"/>
    <property type="molecule type" value="Genomic_DNA"/>
</dbReference>
<dbReference type="GO" id="GO:0009424">
    <property type="term" value="C:bacterial-type flagellum hook"/>
    <property type="evidence" value="ECO:0007669"/>
    <property type="project" value="UniProtKB-UniRule"/>
</dbReference>
<comment type="subcellular location">
    <subcellularLocation>
        <location evidence="1">Bacterial flagellum basal body</location>
    </subcellularLocation>
    <subcellularLocation>
        <location evidence="2 7">Secreted</location>
    </subcellularLocation>
</comment>
<feature type="domain" description="Flagellar basal body rod protein N-terminal" evidence="9">
    <location>
        <begin position="10"/>
        <end position="36"/>
    </location>
</feature>
<feature type="domain" description="Flagellar hook-associated protein FlgK helical" evidence="11">
    <location>
        <begin position="103"/>
        <end position="314"/>
    </location>
</feature>
<accession>A0A2S4MAY3</accession>
<dbReference type="InterPro" id="IPR053927">
    <property type="entry name" value="FlgK_helical"/>
</dbReference>
<dbReference type="PANTHER" id="PTHR30033">
    <property type="entry name" value="FLAGELLAR HOOK-ASSOCIATED PROTEIN 1"/>
    <property type="match status" value="1"/>
</dbReference>
<evidence type="ECO:0000259" key="9">
    <source>
        <dbReference type="Pfam" id="PF00460"/>
    </source>
</evidence>
<evidence type="ECO:0000256" key="8">
    <source>
        <dbReference type="SAM" id="Coils"/>
    </source>
</evidence>
<dbReference type="Proteomes" id="UP000236919">
    <property type="component" value="Unassembled WGS sequence"/>
</dbReference>
<keyword evidence="6 7" id="KW-0975">Bacterial flagellum</keyword>
<dbReference type="GO" id="GO:0044780">
    <property type="term" value="P:bacterial-type flagellum assembly"/>
    <property type="evidence" value="ECO:0007669"/>
    <property type="project" value="InterPro"/>
</dbReference>
<dbReference type="Pfam" id="PF00460">
    <property type="entry name" value="Flg_bb_rod"/>
    <property type="match status" value="1"/>
</dbReference>
<keyword evidence="12" id="KW-0966">Cell projection</keyword>
<dbReference type="GO" id="GO:0005198">
    <property type="term" value="F:structural molecule activity"/>
    <property type="evidence" value="ECO:0007669"/>
    <property type="project" value="UniProtKB-UniRule"/>
</dbReference>
<gene>
    <name evidence="7" type="primary">flgK</name>
    <name evidence="12" type="ORF">CYD53_106175</name>
</gene>
<dbReference type="Pfam" id="PF06429">
    <property type="entry name" value="Flg_bbr_C"/>
    <property type="match status" value="1"/>
</dbReference>
<keyword evidence="5 7" id="KW-0964">Secreted</keyword>
<dbReference type="PRINTS" id="PR01005">
    <property type="entry name" value="FLGHOOKAP1"/>
</dbReference>
<evidence type="ECO:0000256" key="1">
    <source>
        <dbReference type="ARBA" id="ARBA00004117"/>
    </source>
</evidence>
<evidence type="ECO:0000259" key="10">
    <source>
        <dbReference type="Pfam" id="PF06429"/>
    </source>
</evidence>
<evidence type="ECO:0000259" key="11">
    <source>
        <dbReference type="Pfam" id="PF22638"/>
    </source>
</evidence>
<dbReference type="InterPro" id="IPR010930">
    <property type="entry name" value="Flg_bb/hook_C_dom"/>
</dbReference>
<organism evidence="12 13">
    <name type="scientific">Bosea psychrotolerans</name>
    <dbReference type="NCBI Taxonomy" id="1871628"/>
    <lineage>
        <taxon>Bacteria</taxon>
        <taxon>Pseudomonadati</taxon>
        <taxon>Pseudomonadota</taxon>
        <taxon>Alphaproteobacteria</taxon>
        <taxon>Hyphomicrobiales</taxon>
        <taxon>Boseaceae</taxon>
        <taxon>Bosea</taxon>
    </lineage>
</organism>
<feature type="coiled-coil region" evidence="8">
    <location>
        <begin position="542"/>
        <end position="569"/>
    </location>
</feature>
<dbReference type="InterPro" id="IPR002371">
    <property type="entry name" value="FlgK"/>
</dbReference>
<evidence type="ECO:0000256" key="6">
    <source>
        <dbReference type="ARBA" id="ARBA00023143"/>
    </source>
</evidence>
<comment type="similarity">
    <text evidence="3 7">Belongs to the flagella basal body rod proteins family.</text>
</comment>
<protein>
    <recommendedName>
        <fullName evidence="4 7">Flagellar hook-associated protein 1</fullName>
        <shortName evidence="7">HAP1</shortName>
    </recommendedName>
</protein>
<keyword evidence="12" id="KW-0969">Cilium</keyword>
<dbReference type="PANTHER" id="PTHR30033:SF1">
    <property type="entry name" value="FLAGELLAR HOOK-ASSOCIATED PROTEIN 1"/>
    <property type="match status" value="1"/>
</dbReference>
<comment type="caution">
    <text evidence="12">The sequence shown here is derived from an EMBL/GenBank/DDBJ whole genome shotgun (WGS) entry which is preliminary data.</text>
</comment>
<evidence type="ECO:0000256" key="4">
    <source>
        <dbReference type="ARBA" id="ARBA00016244"/>
    </source>
</evidence>
<dbReference type="GO" id="GO:0009425">
    <property type="term" value="C:bacterial-type flagellum basal body"/>
    <property type="evidence" value="ECO:0007669"/>
    <property type="project" value="UniProtKB-SubCell"/>
</dbReference>
<dbReference type="AlphaFoldDB" id="A0A2S4MAY3"/>
<dbReference type="SUPFAM" id="SSF64518">
    <property type="entry name" value="Phase 1 flagellin"/>
    <property type="match status" value="1"/>
</dbReference>
<evidence type="ECO:0000313" key="12">
    <source>
        <dbReference type="EMBL" id="POR51892.1"/>
    </source>
</evidence>
<feature type="domain" description="Flagellar basal-body/hook protein C-terminal" evidence="10">
    <location>
        <begin position="536"/>
        <end position="575"/>
    </location>
</feature>
<dbReference type="GO" id="GO:0005576">
    <property type="term" value="C:extracellular region"/>
    <property type="evidence" value="ECO:0007669"/>
    <property type="project" value="UniProtKB-SubCell"/>
</dbReference>
<evidence type="ECO:0000256" key="3">
    <source>
        <dbReference type="ARBA" id="ARBA00009677"/>
    </source>
</evidence>
<keyword evidence="13" id="KW-1185">Reference proteome</keyword>
<evidence type="ECO:0000256" key="5">
    <source>
        <dbReference type="ARBA" id="ARBA00022525"/>
    </source>
</evidence>
<proteinExistence type="inferred from homology"/>
<dbReference type="RefSeq" id="WP_103718477.1">
    <property type="nucleotide sequence ID" value="NZ_PQFZ01000006.1"/>
</dbReference>
<keyword evidence="12" id="KW-0282">Flagellum</keyword>
<evidence type="ECO:0000256" key="7">
    <source>
        <dbReference type="RuleBase" id="RU362065"/>
    </source>
</evidence>
<dbReference type="Pfam" id="PF22638">
    <property type="entry name" value="FlgK_D1"/>
    <property type="match status" value="1"/>
</dbReference>
<sequence>MSFTAIRSIAYSSLATTQLQMALTSSNVANADTEGYSRKVAVQTSASTGTIGAGVSVTAIKSNVDKYLLKDLVAATSTLGATTATDSFASKLQNLLGSTTGSDSGGTSLANSIANLETALSSLAGTPESQTLQAQVVDALDTLASQLRETSAGIQGLRADADDGIEDSVDSINASLNSIATLNSQIAAAQARGDATGDLEDQRNTALQTLSGQMDVKYYVTSDNQMRISTSTGTTLLDSNVHELSYSSAAAVTSATVFDGITVDGKDITAEITSGTVGALIAQRDTELPAAQAELDALATGLIETLNSVHNAGSSSPPPTTLTGTSTVSASDALSGSGTVRFAVTDADGALVSYQDLDLSAYTTVGDLASAIDAIDGLSASLNSAGKLVVTADASDTGVAIVDIDSAIGSDDQGLSDYFGLNDLLTGSSAATISVRSDLLATPGLLATSALSTAATLTVGASVVSVGESSVAEAMNDALSGNHSFTAAGKLKASTTSFADYATSIVSTIATAASNASTALDNGTSARQSLADSLSSQSGVNLDEETARLSELEQQYAMASQLLEALNNMFDTLLQAVQSS</sequence>
<keyword evidence="8" id="KW-0175">Coiled coil</keyword>
<name>A0A2S4MAY3_9HYPH</name>
<reference evidence="12 13" key="1">
    <citation type="submission" date="2018-01" db="EMBL/GenBank/DDBJ databases">
        <title>Genomic Encyclopedia of Type Strains, Phase III (KMG-III): the genomes of soil and plant-associated and newly described type strains.</title>
        <authorList>
            <person name="Whitman W."/>
        </authorList>
    </citation>
    <scope>NUCLEOTIDE SEQUENCE [LARGE SCALE GENOMIC DNA]</scope>
    <source>
        <strain evidence="12 13">1131</strain>
    </source>
</reference>
<dbReference type="OrthoDB" id="7181295at2"/>
<dbReference type="NCBIfam" id="TIGR02492">
    <property type="entry name" value="flgK_ends"/>
    <property type="match status" value="1"/>
</dbReference>
<evidence type="ECO:0000313" key="13">
    <source>
        <dbReference type="Proteomes" id="UP000236919"/>
    </source>
</evidence>
<evidence type="ECO:0000256" key="2">
    <source>
        <dbReference type="ARBA" id="ARBA00004613"/>
    </source>
</evidence>
<dbReference type="InterPro" id="IPR001444">
    <property type="entry name" value="Flag_bb_rod_N"/>
</dbReference>